<proteinExistence type="predicted"/>
<dbReference type="Proteomes" id="UP000827460">
    <property type="component" value="Segment"/>
</dbReference>
<sequence length="66" mass="7567">MSMNNFRFVKADDNRKVGWYALGSMHIKGFVTEHGTDGLYWFNTQEGLDNDKRDLLVSATDIKVVL</sequence>
<gene>
    <name evidence="1" type="ORF">SOPHRITA_31</name>
</gene>
<accession>A0AAE8YXI3</accession>
<reference evidence="1" key="1">
    <citation type="submission" date="2021-10" db="EMBL/GenBank/DDBJ databases">
        <authorList>
            <person name="Lavering E.D."/>
            <person name="James R."/>
            <person name="Fairholm J.D."/>
            <person name="Ogilvie B.H."/>
            <person name="Thurgood T.L."/>
            <person name="Robison R.A."/>
            <person name="Grose J.H."/>
        </authorList>
    </citation>
    <scope>NUCLEOTIDE SEQUENCE</scope>
</reference>
<dbReference type="EMBL" id="OK499991">
    <property type="protein sequence ID" value="UGO50622.1"/>
    <property type="molecule type" value="Genomic_DNA"/>
</dbReference>
<name>A0AAE8YXI3_9CAUD</name>
<evidence type="ECO:0000313" key="1">
    <source>
        <dbReference type="EMBL" id="UGO50622.1"/>
    </source>
</evidence>
<evidence type="ECO:0000313" key="2">
    <source>
        <dbReference type="Proteomes" id="UP000827460"/>
    </source>
</evidence>
<protein>
    <submittedName>
        <fullName evidence="1">Uncharacterized protein</fullName>
    </submittedName>
</protein>
<keyword evidence="2" id="KW-1185">Reference proteome</keyword>
<organism evidence="1 2">
    <name type="scientific">Bacillus phage vB_BanS_Sophrita</name>
    <dbReference type="NCBI Taxonomy" id="2894790"/>
    <lineage>
        <taxon>Viruses</taxon>
        <taxon>Duplodnaviria</taxon>
        <taxon>Heunggongvirae</taxon>
        <taxon>Uroviricota</taxon>
        <taxon>Caudoviricetes</taxon>
        <taxon>Joanripponvirinae</taxon>
        <taxon>Sophritavirus</taxon>
        <taxon>Sophritavirus sophrita</taxon>
    </lineage>
</organism>